<evidence type="ECO:0000256" key="3">
    <source>
        <dbReference type="ARBA" id="ARBA00022448"/>
    </source>
</evidence>
<dbReference type="Proteomes" id="UP000267250">
    <property type="component" value="Chromosome"/>
</dbReference>
<protein>
    <recommendedName>
        <fullName evidence="8">ABC transporter substrate-binding protein</fullName>
    </recommendedName>
</protein>
<dbReference type="CDD" id="cd14748">
    <property type="entry name" value="PBP2_UgpB"/>
    <property type="match status" value="1"/>
</dbReference>
<comment type="subcellular location">
    <subcellularLocation>
        <location evidence="1">Cell envelope</location>
    </subcellularLocation>
</comment>
<keyword evidence="4 5" id="KW-0732">Signal</keyword>
<evidence type="ECO:0000256" key="2">
    <source>
        <dbReference type="ARBA" id="ARBA00008520"/>
    </source>
</evidence>
<dbReference type="RefSeq" id="WP_127015550.1">
    <property type="nucleotide sequence ID" value="NZ_CP016379.1"/>
</dbReference>
<evidence type="ECO:0000256" key="1">
    <source>
        <dbReference type="ARBA" id="ARBA00004196"/>
    </source>
</evidence>
<comment type="similarity">
    <text evidence="2">Belongs to the bacterial solute-binding protein 1 family.</text>
</comment>
<dbReference type="PANTHER" id="PTHR43649:SF31">
    <property type="entry name" value="SN-GLYCEROL-3-PHOSPHATE-BINDING PERIPLASMIC PROTEIN UGPB"/>
    <property type="match status" value="1"/>
</dbReference>
<evidence type="ECO:0000256" key="5">
    <source>
        <dbReference type="SAM" id="SignalP"/>
    </source>
</evidence>
<dbReference type="PANTHER" id="PTHR43649">
    <property type="entry name" value="ARABINOSE-BINDING PROTEIN-RELATED"/>
    <property type="match status" value="1"/>
</dbReference>
<feature type="signal peptide" evidence="5">
    <location>
        <begin position="1"/>
        <end position="24"/>
    </location>
</feature>
<keyword evidence="7" id="KW-1185">Reference proteome</keyword>
<reference evidence="6 7" key="1">
    <citation type="submission" date="2016-07" db="EMBL/GenBank/DDBJ databases">
        <title>Genome and transcriptome analysis of iron-reducing fermentative bacteria Anoxybacter fermentans.</title>
        <authorList>
            <person name="Zeng X."/>
            <person name="Shao Z."/>
        </authorList>
    </citation>
    <scope>NUCLEOTIDE SEQUENCE [LARGE SCALE GENOMIC DNA]</scope>
    <source>
        <strain evidence="6 7">DY22613</strain>
    </source>
</reference>
<dbReference type="AlphaFoldDB" id="A0A3Q9HNP7"/>
<feature type="chain" id="PRO_5018788289" description="ABC transporter substrate-binding protein" evidence="5">
    <location>
        <begin position="25"/>
        <end position="417"/>
    </location>
</feature>
<dbReference type="OrthoDB" id="9795467at2"/>
<dbReference type="Gene3D" id="3.40.190.10">
    <property type="entry name" value="Periplasmic binding protein-like II"/>
    <property type="match status" value="2"/>
</dbReference>
<accession>A0A3Q9HNP7</accession>
<dbReference type="KEGG" id="aft:BBF96_01700"/>
<name>A0A3Q9HNP7_9FIRM</name>
<keyword evidence="3" id="KW-0813">Transport</keyword>
<proteinExistence type="inferred from homology"/>
<dbReference type="Pfam" id="PF13416">
    <property type="entry name" value="SBP_bac_8"/>
    <property type="match status" value="1"/>
</dbReference>
<evidence type="ECO:0008006" key="8">
    <source>
        <dbReference type="Google" id="ProtNLM"/>
    </source>
</evidence>
<sequence>MKRFILLTLLVALVMGLVVLPAAAKDKITVTFWHAMSKGHAPYLEDIIKRFNESQDKIEVVPIYQGSYGDLNKKLMGSIAAGKPPVMAQVYEDWTTKLVDAGVLEAAEWYIGSVFTQEEIDDIILIFQKSNMWNDTLYTLPFNKSTNVLFVNLDMVPKVPTTWDELLEAAKAATKDEDGDGTPEVYGFGIRPTVDTFNIFLRQAGGTFLNEDGTKAVFNNEAGQKALQFLHDMVYKHKVAMVYTGYLSGPIGEGKIAMYQGSSAGIPYVAKAIGDKFKWTVAPLVMGEKAAAPFMGTNIAVFKSHPDEVKYAAMEFIKFLINTENTTYWAVNTGYLPVRYSALKTKEWKEYIAADSKNAAGPSQFDYGTFDPRPNGWSEIRKVISEYIQKALLNKMTVKEALDAAAEKVDKILARNK</sequence>
<dbReference type="GO" id="GO:0030313">
    <property type="term" value="C:cell envelope"/>
    <property type="evidence" value="ECO:0007669"/>
    <property type="project" value="UniProtKB-SubCell"/>
</dbReference>
<organism evidence="6 7">
    <name type="scientific">Anoxybacter fermentans</name>
    <dbReference type="NCBI Taxonomy" id="1323375"/>
    <lineage>
        <taxon>Bacteria</taxon>
        <taxon>Bacillati</taxon>
        <taxon>Bacillota</taxon>
        <taxon>Clostridia</taxon>
        <taxon>Halanaerobiales</taxon>
        <taxon>Anoxybacter</taxon>
    </lineage>
</organism>
<dbReference type="SUPFAM" id="SSF53850">
    <property type="entry name" value="Periplasmic binding protein-like II"/>
    <property type="match status" value="1"/>
</dbReference>
<evidence type="ECO:0000313" key="7">
    <source>
        <dbReference type="Proteomes" id="UP000267250"/>
    </source>
</evidence>
<dbReference type="EMBL" id="CP016379">
    <property type="protein sequence ID" value="AZR72221.1"/>
    <property type="molecule type" value="Genomic_DNA"/>
</dbReference>
<evidence type="ECO:0000256" key="4">
    <source>
        <dbReference type="ARBA" id="ARBA00022729"/>
    </source>
</evidence>
<dbReference type="InterPro" id="IPR050490">
    <property type="entry name" value="Bact_solute-bd_prot1"/>
</dbReference>
<gene>
    <name evidence="6" type="ORF">BBF96_01700</name>
</gene>
<dbReference type="InterPro" id="IPR006059">
    <property type="entry name" value="SBP"/>
</dbReference>
<evidence type="ECO:0000313" key="6">
    <source>
        <dbReference type="EMBL" id="AZR72221.1"/>
    </source>
</evidence>